<feature type="region of interest" description="Disordered" evidence="1">
    <location>
        <begin position="373"/>
        <end position="447"/>
    </location>
</feature>
<evidence type="ECO:0000313" key="2">
    <source>
        <dbReference type="EMBL" id="CAK9271419.1"/>
    </source>
</evidence>
<reference evidence="2" key="1">
    <citation type="submission" date="2024-02" db="EMBL/GenBank/DDBJ databases">
        <authorList>
            <consortium name="ELIXIR-Norway"/>
            <consortium name="Elixir Norway"/>
        </authorList>
    </citation>
    <scope>NUCLEOTIDE SEQUENCE</scope>
</reference>
<dbReference type="Proteomes" id="UP001497444">
    <property type="component" value="Chromosome 4"/>
</dbReference>
<feature type="compositionally biased region" description="Polar residues" evidence="1">
    <location>
        <begin position="393"/>
        <end position="412"/>
    </location>
</feature>
<proteinExistence type="predicted"/>
<gene>
    <name evidence="2" type="ORF">CSSPJE1EN1_LOCUS16897</name>
</gene>
<evidence type="ECO:0000256" key="1">
    <source>
        <dbReference type="SAM" id="MobiDB-lite"/>
    </source>
</evidence>
<feature type="compositionally biased region" description="Pro residues" evidence="1">
    <location>
        <begin position="334"/>
        <end position="343"/>
    </location>
</feature>
<dbReference type="EMBL" id="OZ020099">
    <property type="protein sequence ID" value="CAK9271419.1"/>
    <property type="molecule type" value="Genomic_DNA"/>
</dbReference>
<accession>A0ABP0WX23</accession>
<keyword evidence="3" id="KW-1185">Reference proteome</keyword>
<sequence length="447" mass="50506">MGLHHGDGCEPAIWDAQRSHDGLTSSVSKSVRLLFERDQQTTASGFIIPIRFEHGLYKEVFNKTDSSTLDCRIPFLTTTTTPQDQHYLPYLNYDIKDDNTQPHVELSAELQKQPFSRNPLHKTSPCIESRVQLQKQSFSRNSLHETSPCVESSCVQLQKLQFFSRNSLHETSPYVETSVQLQNQPFSRNSSLETNPLILSKPLPQPRDRHTVQLLPTSQKQDSSSNRFSSGLENLKLLRAKLAHLAYAQGTQDASKTKMNKKEQADEGGYERIQSAKLVHKEEDPSHSELENQSWSNYHQFPSWKTETDNKPLKLLHLPNSPSWSGYTVRGLNSPPPPPPSQPPLRRHKPSCPSRKTEIATCRMHNPSCPNFQKEVLGPLQLSPGPPPRSHEQLNVSSSSNGPLTNTTQNLPSRRHKPTCIFSQPDQRPQRIHHPNCINAASNAHMS</sequence>
<evidence type="ECO:0000313" key="3">
    <source>
        <dbReference type="Proteomes" id="UP001497444"/>
    </source>
</evidence>
<protein>
    <submittedName>
        <fullName evidence="2">Uncharacterized protein</fullName>
    </submittedName>
</protein>
<organism evidence="2 3">
    <name type="scientific">Sphagnum jensenii</name>
    <dbReference type="NCBI Taxonomy" id="128206"/>
    <lineage>
        <taxon>Eukaryota</taxon>
        <taxon>Viridiplantae</taxon>
        <taxon>Streptophyta</taxon>
        <taxon>Embryophyta</taxon>
        <taxon>Bryophyta</taxon>
        <taxon>Sphagnophytina</taxon>
        <taxon>Sphagnopsida</taxon>
        <taxon>Sphagnales</taxon>
        <taxon>Sphagnaceae</taxon>
        <taxon>Sphagnum</taxon>
    </lineage>
</organism>
<name>A0ABP0WX23_9BRYO</name>
<feature type="region of interest" description="Disordered" evidence="1">
    <location>
        <begin position="186"/>
        <end position="208"/>
    </location>
</feature>
<feature type="region of interest" description="Disordered" evidence="1">
    <location>
        <begin position="326"/>
        <end position="357"/>
    </location>
</feature>
<feature type="region of interest" description="Disordered" evidence="1">
    <location>
        <begin position="249"/>
        <end position="270"/>
    </location>
</feature>